<feature type="domain" description="UPF0033" evidence="2">
    <location>
        <begin position="22"/>
        <end position="46"/>
    </location>
</feature>
<evidence type="ECO:0000313" key="3">
    <source>
        <dbReference type="EMBL" id="MDN4482169.1"/>
    </source>
</evidence>
<evidence type="ECO:0000313" key="6">
    <source>
        <dbReference type="Proteomes" id="UP001172756"/>
    </source>
</evidence>
<dbReference type="EMBL" id="JAUHPX010000001">
    <property type="protein sequence ID" value="MDN4486828.1"/>
    <property type="molecule type" value="Genomic_DNA"/>
</dbReference>
<accession>A0AAW7M6P5</accession>
<dbReference type="PROSITE" id="PS01148">
    <property type="entry name" value="UPF0033"/>
    <property type="match status" value="1"/>
</dbReference>
<dbReference type="Pfam" id="PF01206">
    <property type="entry name" value="TusA"/>
    <property type="match status" value="1"/>
</dbReference>
<protein>
    <submittedName>
        <fullName evidence="4">Sulfurtransferase TusA family protein</fullName>
    </submittedName>
</protein>
<dbReference type="RefSeq" id="WP_301144410.1">
    <property type="nucleotide sequence ID" value="NZ_JAUHPX010000001.1"/>
</dbReference>
<dbReference type="PANTHER" id="PTHR33279">
    <property type="entry name" value="SULFUR CARRIER PROTEIN YEDF-RELATED"/>
    <property type="match status" value="1"/>
</dbReference>
<evidence type="ECO:0000256" key="1">
    <source>
        <dbReference type="ARBA" id="ARBA00008984"/>
    </source>
</evidence>
<dbReference type="PANTHER" id="PTHR33279:SF6">
    <property type="entry name" value="SULFUR CARRIER PROTEIN YEDF-RELATED"/>
    <property type="match status" value="1"/>
</dbReference>
<comment type="caution">
    <text evidence="4">The sequence shown here is derived from an EMBL/GenBank/DDBJ whole genome shotgun (WGS) entry which is preliminary data.</text>
</comment>
<dbReference type="InterPro" id="IPR001455">
    <property type="entry name" value="TusA-like"/>
</dbReference>
<dbReference type="Gene3D" id="3.30.110.40">
    <property type="entry name" value="TusA-like domain"/>
    <property type="match status" value="1"/>
</dbReference>
<reference evidence="4" key="1">
    <citation type="submission" date="2023-06" db="EMBL/GenBank/DDBJ databases">
        <title>Sysu t00039.</title>
        <authorList>
            <person name="Gao L."/>
            <person name="Fang B.-Z."/>
            <person name="Li W.-J."/>
        </authorList>
    </citation>
    <scope>NUCLEOTIDE SEQUENCE</scope>
    <source>
        <strain evidence="4">SYSU T00039</strain>
    </source>
</reference>
<dbReference type="InterPro" id="IPR036868">
    <property type="entry name" value="TusA-like_sf"/>
</dbReference>
<organism evidence="4 5">
    <name type="scientific">Demequina lignilytica</name>
    <dbReference type="NCBI Taxonomy" id="3051663"/>
    <lineage>
        <taxon>Bacteria</taxon>
        <taxon>Bacillati</taxon>
        <taxon>Actinomycetota</taxon>
        <taxon>Actinomycetes</taxon>
        <taxon>Micrococcales</taxon>
        <taxon>Demequinaceae</taxon>
        <taxon>Demequina</taxon>
    </lineage>
</organism>
<dbReference type="Proteomes" id="UP001172756">
    <property type="component" value="Unassembled WGS sequence"/>
</dbReference>
<proteinExistence type="inferred from homology"/>
<comment type="similarity">
    <text evidence="1">Belongs to the sulfur carrier protein TusA family.</text>
</comment>
<dbReference type="Proteomes" id="UP001172737">
    <property type="component" value="Unassembled WGS sequence"/>
</dbReference>
<evidence type="ECO:0000259" key="2">
    <source>
        <dbReference type="PROSITE" id="PS01148"/>
    </source>
</evidence>
<name>A0AAW7M6P5_9MICO</name>
<dbReference type="CDD" id="cd00291">
    <property type="entry name" value="SirA_YedF_YeeD"/>
    <property type="match status" value="1"/>
</dbReference>
<evidence type="ECO:0000313" key="4">
    <source>
        <dbReference type="EMBL" id="MDN4486828.1"/>
    </source>
</evidence>
<dbReference type="EMBL" id="JAUHQB010000001">
    <property type="protein sequence ID" value="MDN4482169.1"/>
    <property type="molecule type" value="Genomic_DNA"/>
</dbReference>
<keyword evidence="5" id="KW-1185">Reference proteome</keyword>
<evidence type="ECO:0000313" key="5">
    <source>
        <dbReference type="Proteomes" id="UP001172737"/>
    </source>
</evidence>
<reference evidence="3 6" key="2">
    <citation type="submission" date="2023-06" db="EMBL/GenBank/DDBJ databases">
        <title>SYSU T0a273.</title>
        <authorList>
            <person name="Gao L."/>
            <person name="Fang B.-Z."/>
            <person name="Li W.-J."/>
        </authorList>
    </citation>
    <scope>NUCLEOTIDE SEQUENCE [LARGE SCALE GENOMIC DNA]</scope>
    <source>
        <strain evidence="3 6">SYSU T0a273</strain>
    </source>
</reference>
<sequence length="91" mass="9218">MAEDRASGGDDASPSGAADVTIDATGLLCPLPIIELGRAARGRAPGTTITVVCTDVAARLDVPAWARMTGHEFVGETKTDGGAVALTVRLL</sequence>
<dbReference type="AlphaFoldDB" id="A0AAW7M6P5"/>
<dbReference type="SUPFAM" id="SSF64307">
    <property type="entry name" value="SirA-like"/>
    <property type="match status" value="1"/>
</dbReference>
<gene>
    <name evidence="3" type="ORF">QQ002_01290</name>
    <name evidence="4" type="ORF">QQX10_01470</name>
</gene>